<evidence type="ECO:0000313" key="8">
    <source>
        <dbReference type="EMBL" id="ABP80408.1"/>
    </source>
</evidence>
<organism evidence="8 9">
    <name type="scientific">Stutzerimonas stutzeri (strain A1501)</name>
    <name type="common">Pseudomonas stutzeri</name>
    <dbReference type="NCBI Taxonomy" id="379731"/>
    <lineage>
        <taxon>Bacteria</taxon>
        <taxon>Pseudomonadati</taxon>
        <taxon>Pseudomonadota</taxon>
        <taxon>Gammaproteobacteria</taxon>
        <taxon>Pseudomonadales</taxon>
        <taxon>Pseudomonadaceae</taxon>
        <taxon>Stutzerimonas</taxon>
    </lineage>
</organism>
<dbReference type="GO" id="GO:0016491">
    <property type="term" value="F:oxidoreductase activity"/>
    <property type="evidence" value="ECO:0007669"/>
    <property type="project" value="UniProtKB-KW"/>
</dbReference>
<keyword evidence="1" id="KW-0004">4Fe-4S</keyword>
<dbReference type="GO" id="GO:0051539">
    <property type="term" value="F:4 iron, 4 sulfur cluster binding"/>
    <property type="evidence" value="ECO:0007669"/>
    <property type="project" value="UniProtKB-KW"/>
</dbReference>
<dbReference type="eggNOG" id="COG0243">
    <property type="taxonomic scope" value="Bacteria"/>
</dbReference>
<evidence type="ECO:0000256" key="2">
    <source>
        <dbReference type="ARBA" id="ARBA00022723"/>
    </source>
</evidence>
<evidence type="ECO:0000256" key="5">
    <source>
        <dbReference type="ARBA" id="ARBA00023014"/>
    </source>
</evidence>
<dbReference type="PANTHER" id="PTHR43105">
    <property type="entry name" value="RESPIRATORY NITRATE REDUCTASE"/>
    <property type="match status" value="1"/>
</dbReference>
<evidence type="ECO:0000313" key="9">
    <source>
        <dbReference type="Proteomes" id="UP000000233"/>
    </source>
</evidence>
<dbReference type="EMBL" id="CP000304">
    <property type="protein sequence ID" value="ABP80408.1"/>
    <property type="molecule type" value="Genomic_DNA"/>
</dbReference>
<dbReference type="GO" id="GO:1990204">
    <property type="term" value="C:oxidoreductase complex"/>
    <property type="evidence" value="ECO:0007669"/>
    <property type="project" value="UniProtKB-ARBA"/>
</dbReference>
<dbReference type="GO" id="GO:0045333">
    <property type="term" value="P:cellular respiration"/>
    <property type="evidence" value="ECO:0007669"/>
    <property type="project" value="UniProtKB-ARBA"/>
</dbReference>
<dbReference type="SMART" id="SM00926">
    <property type="entry name" value="Molybdop_Fe4S4"/>
    <property type="match status" value="1"/>
</dbReference>
<dbReference type="SUPFAM" id="SSF50692">
    <property type="entry name" value="ADC-like"/>
    <property type="match status" value="1"/>
</dbReference>
<dbReference type="InterPro" id="IPR006963">
    <property type="entry name" value="Mopterin_OxRdtase_4Fe-4S_dom"/>
</dbReference>
<evidence type="ECO:0000256" key="4">
    <source>
        <dbReference type="ARBA" id="ARBA00023004"/>
    </source>
</evidence>
<evidence type="ECO:0000256" key="6">
    <source>
        <dbReference type="SAM" id="MobiDB-lite"/>
    </source>
</evidence>
<keyword evidence="3" id="KW-0560">Oxidoreductase</keyword>
<dbReference type="GO" id="GO:0016020">
    <property type="term" value="C:membrane"/>
    <property type="evidence" value="ECO:0007669"/>
    <property type="project" value="TreeGrafter"/>
</dbReference>
<dbReference type="Proteomes" id="UP000000233">
    <property type="component" value="Chromosome"/>
</dbReference>
<dbReference type="SUPFAM" id="SSF53706">
    <property type="entry name" value="Formate dehydrogenase/DMSO reductase, domains 1-3"/>
    <property type="match status" value="1"/>
</dbReference>
<protein>
    <submittedName>
        <fullName evidence="8">Oxidoreductase, molybdopterin-binding</fullName>
    </submittedName>
</protein>
<dbReference type="Pfam" id="PF00384">
    <property type="entry name" value="Molybdopterin"/>
    <property type="match status" value="1"/>
</dbReference>
<dbReference type="PROSITE" id="PS51669">
    <property type="entry name" value="4FE4S_MOW_BIS_MGD"/>
    <property type="match status" value="1"/>
</dbReference>
<dbReference type="InterPro" id="IPR050123">
    <property type="entry name" value="Prok_molybdopt-oxidoreductase"/>
</dbReference>
<feature type="region of interest" description="Disordered" evidence="6">
    <location>
        <begin position="1"/>
        <end position="47"/>
    </location>
</feature>
<gene>
    <name evidence="8" type="ordered locus">PST_2758</name>
</gene>
<dbReference type="Gene3D" id="2.20.25.90">
    <property type="entry name" value="ADC-like domains"/>
    <property type="match status" value="1"/>
</dbReference>
<dbReference type="PANTHER" id="PTHR43105:SF9">
    <property type="entry name" value="NADPH-FE(3+) OXIDOREDUCTASE SUBUNIT ALPHA"/>
    <property type="match status" value="1"/>
</dbReference>
<dbReference type="Pfam" id="PF01568">
    <property type="entry name" value="Molydop_binding"/>
    <property type="match status" value="1"/>
</dbReference>
<proteinExistence type="predicted"/>
<reference evidence="8 9" key="1">
    <citation type="journal article" date="2008" name="Proc. Natl. Acad. Sci. U.S.A.">
        <title>Nitrogen fixation island and rhizosphere competence traits in the genome of root-associated Pseudomonas stutzeri A1501.</title>
        <authorList>
            <person name="Yan Y."/>
            <person name="Yang J."/>
            <person name="Dou Y."/>
            <person name="Chen M."/>
            <person name="Ping S."/>
            <person name="Peng J."/>
            <person name="Lu W."/>
            <person name="Zhang W."/>
            <person name="Yao Z."/>
            <person name="Li H."/>
            <person name="Liu W."/>
            <person name="He S."/>
            <person name="Geng L."/>
            <person name="Zhang X."/>
            <person name="Yang F."/>
            <person name="Yu H."/>
            <person name="Zhan Y."/>
            <person name="Li D."/>
            <person name="Lin Z."/>
            <person name="Wang Y."/>
            <person name="Elmerich C."/>
            <person name="Lin M."/>
            <person name="Jin Q."/>
        </authorList>
    </citation>
    <scope>NUCLEOTIDE SEQUENCE [LARGE SCALE GENOMIC DNA]</scope>
    <source>
        <strain evidence="8 9">A1501</strain>
    </source>
</reference>
<keyword evidence="4" id="KW-0408">Iron</keyword>
<feature type="compositionally biased region" description="Basic and acidic residues" evidence="6">
    <location>
        <begin position="1"/>
        <end position="19"/>
    </location>
</feature>
<dbReference type="Gene3D" id="3.40.50.740">
    <property type="match status" value="1"/>
</dbReference>
<dbReference type="GO" id="GO:0043546">
    <property type="term" value="F:molybdopterin cofactor binding"/>
    <property type="evidence" value="ECO:0007669"/>
    <property type="project" value="InterPro"/>
</dbReference>
<dbReference type="CDD" id="cd02762">
    <property type="entry name" value="MopB_1"/>
    <property type="match status" value="1"/>
</dbReference>
<dbReference type="InterPro" id="IPR006657">
    <property type="entry name" value="MoPterin_dinucl-bd_dom"/>
</dbReference>
<dbReference type="KEGG" id="psa:PST_2758"/>
<dbReference type="Gene3D" id="2.40.40.20">
    <property type="match status" value="1"/>
</dbReference>
<dbReference type="InterPro" id="IPR009010">
    <property type="entry name" value="Asp_de-COase-like_dom_sf"/>
</dbReference>
<dbReference type="HOGENOM" id="CLU_000422_13_3_6"/>
<dbReference type="AlphaFoldDB" id="A4VN57"/>
<keyword evidence="2" id="KW-0479">Metal-binding</keyword>
<evidence type="ECO:0000256" key="1">
    <source>
        <dbReference type="ARBA" id="ARBA00022485"/>
    </source>
</evidence>
<sequence length="794" mass="87280">MRIADAGRHRLQRRPRDLAEPDGALGGAGLQTGRQRVSRPGKRAADGGAYRPALTDACRPTIGWLNRLAFPGGTFDCCLRPRRLEWRDNNSAMREPEMSDISVHHRACHLCEAICGLTIQTEGERILSIKGDPLDSFSRGHICPKAVALQDIQNDPDRLRHPMRRCGDEWQAISWEEAYELVAERLAEIRERHGSNAVAIYQGNPSVHNYGLTTHSNYFLGLLKTRNRFSATSVDQLPHHLTSHLMYGHGLLLPVPDIDHTDFMLILGGNPLASNGSIMTVPDVEKRLKAIRARGGKLVVVDPRRSETAAIADQHLFVRPGQDAALLFGLLNTLFEEGLTRASELPLDGIEEVRTAIAAFSAEAMSARCGVPAEQIRQLARDFAAADRAVCYGRMGVSTQAFGTLCQWLVQLINLVTGNLDRVGGALCTEPAVDLVETTKGGHFDAWRSRVSQLPEYGGELPVAALAEEMLEPGEGQVRALITVAGNPVLSTPNGRKLEQALDGLEFMLSVDFYINETTRYADVILPPTAPLEHDHYDATFNLLAVRNVTRFNLPVLPKPEGALHDWEIFIGLAEAYAGRVGVELKPTMPPQQMMDLALRHGPYGDKSERKLSLAALEDYPHGLDLGPLKPNLARRLKTPNKRIQATPALMLDDLQRFAAQPQAGADELLLIGRRHVRSNNSWMHNYQRLVKGKPRHQLLMHPTDMAARALQDGQRVRVHSRVGVVEVEALASEEMMPGVVSLPHGWGHARPGVQLDIARQQPGASCNDLTDERQLDVSGNAALNGVTVQVSAA</sequence>
<dbReference type="InterPro" id="IPR006656">
    <property type="entry name" value="Mopterin_OxRdtase"/>
</dbReference>
<dbReference type="GO" id="GO:0046872">
    <property type="term" value="F:metal ion binding"/>
    <property type="evidence" value="ECO:0007669"/>
    <property type="project" value="UniProtKB-KW"/>
</dbReference>
<evidence type="ECO:0000256" key="3">
    <source>
        <dbReference type="ARBA" id="ARBA00023002"/>
    </source>
</evidence>
<keyword evidence="9" id="KW-1185">Reference proteome</keyword>
<name>A4VN57_STUS1</name>
<accession>A4VN57</accession>
<dbReference type="Pfam" id="PF04879">
    <property type="entry name" value="Molybdop_Fe4S4"/>
    <property type="match status" value="1"/>
</dbReference>
<evidence type="ECO:0000259" key="7">
    <source>
        <dbReference type="PROSITE" id="PS51669"/>
    </source>
</evidence>
<dbReference type="Gene3D" id="3.40.228.10">
    <property type="entry name" value="Dimethylsulfoxide Reductase, domain 2"/>
    <property type="match status" value="1"/>
</dbReference>
<keyword evidence="5" id="KW-0411">Iron-sulfur</keyword>
<feature type="domain" description="4Fe-4S Mo/W bis-MGD-type" evidence="7">
    <location>
        <begin position="101"/>
        <end position="157"/>
    </location>
</feature>